<keyword evidence="15" id="KW-1185">Reference proteome</keyword>
<evidence type="ECO:0000313" key="14">
    <source>
        <dbReference type="EMBL" id="PHZ83538.1"/>
    </source>
</evidence>
<dbReference type="Pfam" id="PF00344">
    <property type="entry name" value="SecY"/>
    <property type="match status" value="1"/>
</dbReference>
<evidence type="ECO:0000256" key="3">
    <source>
        <dbReference type="ARBA" id="ARBA00022448"/>
    </source>
</evidence>
<evidence type="ECO:0000256" key="4">
    <source>
        <dbReference type="ARBA" id="ARBA00022692"/>
    </source>
</evidence>
<dbReference type="FunFam" id="1.10.3370.10:FF:000001">
    <property type="entry name" value="Preprotein translocase subunit SecY"/>
    <property type="match status" value="1"/>
</dbReference>
<dbReference type="PROSITE" id="PS00756">
    <property type="entry name" value="SECY_2"/>
    <property type="match status" value="1"/>
</dbReference>
<feature type="transmembrane region" description="Helical" evidence="10">
    <location>
        <begin position="81"/>
        <end position="102"/>
    </location>
</feature>
<evidence type="ECO:0000256" key="1">
    <source>
        <dbReference type="ARBA" id="ARBA00004141"/>
    </source>
</evidence>
<organism evidence="14 15">
    <name type="scientific">Paremcibacter congregatus</name>
    <dbReference type="NCBI Taxonomy" id="2043170"/>
    <lineage>
        <taxon>Bacteria</taxon>
        <taxon>Pseudomonadati</taxon>
        <taxon>Pseudomonadota</taxon>
        <taxon>Alphaproteobacteria</taxon>
        <taxon>Emcibacterales</taxon>
        <taxon>Emcibacteraceae</taxon>
        <taxon>Paremcibacter</taxon>
    </lineage>
</organism>
<keyword evidence="8 10" id="KW-0472">Membrane</keyword>
<keyword evidence="10" id="KW-1003">Cell membrane</keyword>
<feature type="transmembrane region" description="Helical" evidence="10">
    <location>
        <begin position="398"/>
        <end position="419"/>
    </location>
</feature>
<dbReference type="NCBIfam" id="TIGR00967">
    <property type="entry name" value="3a0501s007"/>
    <property type="match status" value="1"/>
</dbReference>
<evidence type="ECO:0000256" key="10">
    <source>
        <dbReference type="HAMAP-Rule" id="MF_01465"/>
    </source>
</evidence>
<dbReference type="Proteomes" id="UP000229730">
    <property type="component" value="Unassembled WGS sequence"/>
</dbReference>
<evidence type="ECO:0000256" key="5">
    <source>
        <dbReference type="ARBA" id="ARBA00022927"/>
    </source>
</evidence>
<feature type="transmembrane region" description="Helical" evidence="10">
    <location>
        <begin position="155"/>
        <end position="175"/>
    </location>
</feature>
<evidence type="ECO:0000256" key="11">
    <source>
        <dbReference type="RuleBase" id="RU000537"/>
    </source>
</evidence>
<feature type="transmembrane region" description="Helical" evidence="10">
    <location>
        <begin position="187"/>
        <end position="208"/>
    </location>
</feature>
<gene>
    <name evidence="10" type="primary">secY</name>
    <name evidence="14" type="ORF">CRD36_16355</name>
</gene>
<evidence type="ECO:0000256" key="6">
    <source>
        <dbReference type="ARBA" id="ARBA00022989"/>
    </source>
</evidence>
<comment type="subcellular location">
    <subcellularLocation>
        <location evidence="10">Cell membrane</location>
        <topology evidence="10">Multi-pass membrane protein</topology>
    </subcellularLocation>
    <subcellularLocation>
        <location evidence="1 12">Membrane</location>
        <topology evidence="1 12">Multi-pass membrane protein</topology>
    </subcellularLocation>
</comment>
<dbReference type="PIRSF" id="PIRSF004557">
    <property type="entry name" value="SecY"/>
    <property type="match status" value="1"/>
</dbReference>
<feature type="transmembrane region" description="Helical" evidence="10">
    <location>
        <begin position="370"/>
        <end position="392"/>
    </location>
</feature>
<comment type="similarity">
    <text evidence="2 10 13">Belongs to the SecY/SEC61-alpha family.</text>
</comment>
<protein>
    <recommendedName>
        <fullName evidence="9 10">Protein translocase subunit SecY</fullName>
    </recommendedName>
</protein>
<dbReference type="RefSeq" id="WP_099475043.1">
    <property type="nucleotide sequence ID" value="NZ_CP041025.1"/>
</dbReference>
<dbReference type="InterPro" id="IPR002208">
    <property type="entry name" value="SecY/SEC61-alpha"/>
</dbReference>
<dbReference type="EMBL" id="PDEM01000032">
    <property type="protein sequence ID" value="PHZ83538.1"/>
    <property type="molecule type" value="Genomic_DNA"/>
</dbReference>
<dbReference type="GO" id="GO:0065002">
    <property type="term" value="P:intracellular protein transmembrane transport"/>
    <property type="evidence" value="ECO:0007669"/>
    <property type="project" value="UniProtKB-UniRule"/>
</dbReference>
<keyword evidence="7 10" id="KW-0811">Translocation</keyword>
<dbReference type="OrthoDB" id="9809248at2"/>
<keyword evidence="3 10" id="KW-0813">Transport</keyword>
<feature type="transmembrane region" description="Helical" evidence="10">
    <location>
        <begin position="123"/>
        <end position="143"/>
    </location>
</feature>
<dbReference type="FunCoup" id="A0A2G4YMK2">
    <property type="interactions" value="497"/>
</dbReference>
<evidence type="ECO:0000256" key="13">
    <source>
        <dbReference type="RuleBase" id="RU004349"/>
    </source>
</evidence>
<proteinExistence type="inferred from homology"/>
<feature type="transmembrane region" description="Helical" evidence="10">
    <location>
        <begin position="276"/>
        <end position="297"/>
    </location>
</feature>
<evidence type="ECO:0000256" key="12">
    <source>
        <dbReference type="RuleBase" id="RU003484"/>
    </source>
</evidence>
<evidence type="ECO:0000256" key="7">
    <source>
        <dbReference type="ARBA" id="ARBA00023010"/>
    </source>
</evidence>
<comment type="caution">
    <text evidence="14">The sequence shown here is derived from an EMBL/GenBank/DDBJ whole genome shotgun (WGS) entry which is preliminary data.</text>
</comment>
<dbReference type="PRINTS" id="PR00303">
    <property type="entry name" value="SECYTRNLCASE"/>
</dbReference>
<evidence type="ECO:0000256" key="2">
    <source>
        <dbReference type="ARBA" id="ARBA00005751"/>
    </source>
</evidence>
<reference evidence="14 15" key="1">
    <citation type="submission" date="2017-10" db="EMBL/GenBank/DDBJ databases">
        <title>Frigbacter circumglobatus gen. nov. sp. nov., isolated from sediment cultured in situ.</title>
        <authorList>
            <person name="Zhao Z."/>
        </authorList>
    </citation>
    <scope>NUCLEOTIDE SEQUENCE [LARGE SCALE GENOMIC DNA]</scope>
    <source>
        <strain evidence="14 15">ZYL</strain>
    </source>
</reference>
<dbReference type="InterPro" id="IPR030659">
    <property type="entry name" value="SecY_CS"/>
</dbReference>
<dbReference type="PROSITE" id="PS00755">
    <property type="entry name" value="SECY_1"/>
    <property type="match status" value="1"/>
</dbReference>
<comment type="subunit">
    <text evidence="10">Component of the Sec protein translocase complex. Heterotrimer consisting of SecY, SecE and SecG subunits. The heterotrimers can form oligomers, although 1 heterotrimer is thought to be able to translocate proteins. Interacts with the ribosome. Interacts with SecDF, and other proteins may be involved. Interacts with SecA.</text>
</comment>
<dbReference type="InterPro" id="IPR023201">
    <property type="entry name" value="SecY_dom_sf"/>
</dbReference>
<feature type="transmembrane region" description="Helical" evidence="10">
    <location>
        <begin position="317"/>
        <end position="336"/>
    </location>
</feature>
<sequence>MASAAEQLAANLNFSAFSKATELKKRIWFTLFALVAYRLGTYVPLPGINPIELARMFEQNQSGILGMLDLFNGGAIQRMSVFALGIMPYISASIIMQLMTSISPRIGELKKEGEAGRQKINQYTRYGTVILTIVQGYAIATSMQSGGIALDDGGVFFIATTVITLLGGTLLLMWMGEQITARGVGNGISLIIFAGIVAQLPSAIVGTLELSAKGQLGGPLVIVGLLIMVAAVIGFIVFMERAQRRLLIQYPKRQTATGASKGEQSHMPMKLNTAGVIPPIFASSLLLMPMTVAGFAADGGPEWMTTVTTLLGPGQPLYMALYAAGIIFFCFFYTAIQFNPEETADNLKKYGGFIPGIRPGKNTANYLDFVLTRLTFVGALYLTLVCLLPEVLRAKYAIPFYFGGTSLLIVVSVTMDTVAQIHSHLMAHQYEGLMKKSKIRGKGRKRR</sequence>
<dbReference type="Gene3D" id="1.10.3370.10">
    <property type="entry name" value="SecY subunit domain"/>
    <property type="match status" value="1"/>
</dbReference>
<dbReference type="InterPro" id="IPR026593">
    <property type="entry name" value="SecY"/>
</dbReference>
<evidence type="ECO:0000256" key="9">
    <source>
        <dbReference type="ARBA" id="ARBA00039733"/>
    </source>
</evidence>
<dbReference type="GO" id="GO:0006605">
    <property type="term" value="P:protein targeting"/>
    <property type="evidence" value="ECO:0007669"/>
    <property type="project" value="UniProtKB-UniRule"/>
</dbReference>
<keyword evidence="6 10" id="KW-1133">Transmembrane helix</keyword>
<name>A0A2G4YMK2_9PROT</name>
<dbReference type="PANTHER" id="PTHR10906">
    <property type="entry name" value="SECY/SEC61-ALPHA FAMILY MEMBER"/>
    <property type="match status" value="1"/>
</dbReference>
<keyword evidence="5 10" id="KW-0653">Protein transport</keyword>
<keyword evidence="4 10" id="KW-0812">Transmembrane</keyword>
<dbReference type="InParanoid" id="A0A2G4YMK2"/>
<dbReference type="GO" id="GO:0043952">
    <property type="term" value="P:protein transport by the Sec complex"/>
    <property type="evidence" value="ECO:0007669"/>
    <property type="project" value="UniProtKB-UniRule"/>
</dbReference>
<evidence type="ECO:0000313" key="15">
    <source>
        <dbReference type="Proteomes" id="UP000229730"/>
    </source>
</evidence>
<comment type="function">
    <text evidence="10 11">The central subunit of the protein translocation channel SecYEG. Consists of two halves formed by TMs 1-5 and 6-10. These two domains form a lateral gate at the front which open onto the bilayer between TMs 2 and 7, and are clamped together by SecE at the back. The channel is closed by both a pore ring composed of hydrophobic SecY resides and a short helix (helix 2A) on the extracellular side of the membrane which forms a plug. The plug probably moves laterally to allow the channel to open. The ring and the pore may move independently.</text>
</comment>
<dbReference type="GO" id="GO:0005886">
    <property type="term" value="C:plasma membrane"/>
    <property type="evidence" value="ECO:0007669"/>
    <property type="project" value="UniProtKB-SubCell"/>
</dbReference>
<dbReference type="AlphaFoldDB" id="A0A2G4YMK2"/>
<feature type="transmembrane region" description="Helical" evidence="10">
    <location>
        <begin position="220"/>
        <end position="239"/>
    </location>
</feature>
<dbReference type="SUPFAM" id="SSF103491">
    <property type="entry name" value="Preprotein translocase SecY subunit"/>
    <property type="match status" value="1"/>
</dbReference>
<accession>A0A2G4YMK2</accession>
<evidence type="ECO:0000256" key="8">
    <source>
        <dbReference type="ARBA" id="ARBA00023136"/>
    </source>
</evidence>
<feature type="transmembrane region" description="Helical" evidence="10">
    <location>
        <begin position="27"/>
        <end position="45"/>
    </location>
</feature>
<dbReference type="HAMAP" id="MF_01465">
    <property type="entry name" value="SecY"/>
    <property type="match status" value="1"/>
</dbReference>